<dbReference type="UniPathway" id="UPA00241">
    <property type="reaction ID" value="UER00352"/>
</dbReference>
<comment type="pathway">
    <text evidence="4 16">Cofactor biosynthesis; coenzyme A biosynthesis; CoA from (R)-pantothenate: step 1/5.</text>
</comment>
<comment type="function">
    <text evidence="16">Catalyzes the phosphorylation of pantothenate (Pan), the first step in CoA biosynthesis.</text>
</comment>
<dbReference type="InterPro" id="IPR043129">
    <property type="entry name" value="ATPase_NBD"/>
</dbReference>
<keyword evidence="7 16" id="KW-0963">Cytoplasm</keyword>
<evidence type="ECO:0000313" key="17">
    <source>
        <dbReference type="EMBL" id="KGF04583.1"/>
    </source>
</evidence>
<dbReference type="SUPFAM" id="SSF53067">
    <property type="entry name" value="Actin-like ATPase domain"/>
    <property type="match status" value="2"/>
</dbReference>
<dbReference type="Gene3D" id="3.30.420.40">
    <property type="match status" value="2"/>
</dbReference>
<keyword evidence="9 16" id="KW-0547">Nucleotide-binding</keyword>
<dbReference type="Pfam" id="PF03309">
    <property type="entry name" value="Pan_kinase"/>
    <property type="match status" value="1"/>
</dbReference>
<evidence type="ECO:0000256" key="5">
    <source>
        <dbReference type="ARBA" id="ARBA00011738"/>
    </source>
</evidence>
<feature type="binding site" evidence="16">
    <location>
        <begin position="6"/>
        <end position="13"/>
    </location>
    <ligand>
        <name>ATP</name>
        <dbReference type="ChEBI" id="CHEBI:30616"/>
    </ligand>
</feature>
<evidence type="ECO:0000256" key="3">
    <source>
        <dbReference type="ARBA" id="ARBA00004496"/>
    </source>
</evidence>
<comment type="similarity">
    <text evidence="14 16">Belongs to the type III pantothenate kinase family.</text>
</comment>
<comment type="catalytic activity">
    <reaction evidence="1 16">
        <text>(R)-pantothenate + ATP = (R)-4'-phosphopantothenate + ADP + H(+)</text>
        <dbReference type="Rhea" id="RHEA:16373"/>
        <dbReference type="ChEBI" id="CHEBI:10986"/>
        <dbReference type="ChEBI" id="CHEBI:15378"/>
        <dbReference type="ChEBI" id="CHEBI:29032"/>
        <dbReference type="ChEBI" id="CHEBI:30616"/>
        <dbReference type="ChEBI" id="CHEBI:456216"/>
        <dbReference type="EC" id="2.7.1.33"/>
    </reaction>
</comment>
<evidence type="ECO:0000313" key="18">
    <source>
        <dbReference type="Proteomes" id="UP000029579"/>
    </source>
</evidence>
<proteinExistence type="inferred from homology"/>
<evidence type="ECO:0000256" key="4">
    <source>
        <dbReference type="ARBA" id="ARBA00005225"/>
    </source>
</evidence>
<comment type="caution">
    <text evidence="17">The sequence shown here is derived from an EMBL/GenBank/DDBJ whole genome shotgun (WGS) entry which is preliminary data.</text>
</comment>
<dbReference type="NCBIfam" id="NF009855">
    <property type="entry name" value="PRK13321.1"/>
    <property type="match status" value="1"/>
</dbReference>
<evidence type="ECO:0000256" key="11">
    <source>
        <dbReference type="ARBA" id="ARBA00022840"/>
    </source>
</evidence>
<comment type="cofactor">
    <cofactor evidence="16">
        <name>NH4(+)</name>
        <dbReference type="ChEBI" id="CHEBI:28938"/>
    </cofactor>
    <cofactor evidence="16">
        <name>K(+)</name>
        <dbReference type="ChEBI" id="CHEBI:29103"/>
    </cofactor>
    <text evidence="16">A monovalent cation. Ammonium or potassium.</text>
</comment>
<keyword evidence="11 16" id="KW-0067">ATP-binding</keyword>
<comment type="cofactor">
    <cofactor evidence="2">
        <name>K(+)</name>
        <dbReference type="ChEBI" id="CHEBI:29103"/>
    </cofactor>
</comment>
<dbReference type="NCBIfam" id="NF009848">
    <property type="entry name" value="PRK13318.1-6"/>
    <property type="match status" value="1"/>
</dbReference>
<dbReference type="NCBIfam" id="TIGR00671">
    <property type="entry name" value="baf"/>
    <property type="match status" value="1"/>
</dbReference>
<keyword evidence="12 16" id="KW-0630">Potassium</keyword>
<dbReference type="Proteomes" id="UP000029579">
    <property type="component" value="Unassembled WGS sequence"/>
</dbReference>
<gene>
    <name evidence="16" type="primary">coaX</name>
    <name evidence="17" type="ORF">HMPREF1630_03320</name>
</gene>
<evidence type="ECO:0000256" key="9">
    <source>
        <dbReference type="ARBA" id="ARBA00022741"/>
    </source>
</evidence>
<keyword evidence="16" id="KW-0479">Metal-binding</keyword>
<dbReference type="GO" id="GO:0015937">
    <property type="term" value="P:coenzyme A biosynthetic process"/>
    <property type="evidence" value="ECO:0007669"/>
    <property type="project" value="UniProtKB-UniRule"/>
</dbReference>
<dbReference type="GO" id="GO:0004594">
    <property type="term" value="F:pantothenate kinase activity"/>
    <property type="evidence" value="ECO:0007669"/>
    <property type="project" value="UniProtKB-UniRule"/>
</dbReference>
<dbReference type="PANTHER" id="PTHR34265">
    <property type="entry name" value="TYPE III PANTOTHENATE KINASE"/>
    <property type="match status" value="1"/>
</dbReference>
<evidence type="ECO:0000256" key="10">
    <source>
        <dbReference type="ARBA" id="ARBA00022777"/>
    </source>
</evidence>
<dbReference type="EMBL" id="JRMW01000027">
    <property type="protein sequence ID" value="KGF04583.1"/>
    <property type="molecule type" value="Genomic_DNA"/>
</dbReference>
<dbReference type="RefSeq" id="WP_004828506.1">
    <property type="nucleotide sequence ID" value="NZ_JRMW01000027.1"/>
</dbReference>
<evidence type="ECO:0000256" key="13">
    <source>
        <dbReference type="ARBA" id="ARBA00022993"/>
    </source>
</evidence>
<dbReference type="PANTHER" id="PTHR34265:SF1">
    <property type="entry name" value="TYPE III PANTOTHENATE KINASE"/>
    <property type="match status" value="1"/>
</dbReference>
<comment type="subcellular location">
    <subcellularLocation>
        <location evidence="3 16">Cytoplasm</location>
    </subcellularLocation>
</comment>
<name>A0A095X405_9FIRM</name>
<comment type="subunit">
    <text evidence="5 16">Homodimer.</text>
</comment>
<organism evidence="17 18">
    <name type="scientific">Anaerococcus lactolyticus S7-1-13</name>
    <dbReference type="NCBI Taxonomy" id="1284686"/>
    <lineage>
        <taxon>Bacteria</taxon>
        <taxon>Bacillati</taxon>
        <taxon>Bacillota</taxon>
        <taxon>Tissierellia</taxon>
        <taxon>Tissierellales</taxon>
        <taxon>Peptoniphilaceae</taxon>
        <taxon>Anaerococcus</taxon>
    </lineage>
</organism>
<evidence type="ECO:0000256" key="8">
    <source>
        <dbReference type="ARBA" id="ARBA00022679"/>
    </source>
</evidence>
<feature type="binding site" evidence="16">
    <location>
        <position position="132"/>
    </location>
    <ligand>
        <name>ATP</name>
        <dbReference type="ChEBI" id="CHEBI:30616"/>
    </ligand>
</feature>
<keyword evidence="8 16" id="KW-0808">Transferase</keyword>
<dbReference type="InterPro" id="IPR004619">
    <property type="entry name" value="Type_III_PanK"/>
</dbReference>
<evidence type="ECO:0000256" key="12">
    <source>
        <dbReference type="ARBA" id="ARBA00022958"/>
    </source>
</evidence>
<feature type="active site" description="Proton acceptor" evidence="16">
    <location>
        <position position="109"/>
    </location>
</feature>
<evidence type="ECO:0000256" key="7">
    <source>
        <dbReference type="ARBA" id="ARBA00022490"/>
    </source>
</evidence>
<dbReference type="eggNOG" id="COG1521">
    <property type="taxonomic scope" value="Bacteria"/>
</dbReference>
<accession>A0A095X405</accession>
<evidence type="ECO:0000256" key="1">
    <source>
        <dbReference type="ARBA" id="ARBA00001206"/>
    </source>
</evidence>
<dbReference type="GO" id="GO:0046872">
    <property type="term" value="F:metal ion binding"/>
    <property type="evidence" value="ECO:0007669"/>
    <property type="project" value="UniProtKB-KW"/>
</dbReference>
<protein>
    <recommendedName>
        <fullName evidence="15 16">Type III pantothenate kinase</fullName>
        <ecNumber evidence="6 16">2.7.1.33</ecNumber>
    </recommendedName>
    <alternativeName>
        <fullName evidence="16">PanK-III</fullName>
    </alternativeName>
    <alternativeName>
        <fullName evidence="16">Pantothenic acid kinase</fullName>
    </alternativeName>
</protein>
<feature type="binding site" evidence="16">
    <location>
        <position position="184"/>
    </location>
    <ligand>
        <name>substrate</name>
    </ligand>
</feature>
<feature type="binding site" evidence="16">
    <location>
        <position position="100"/>
    </location>
    <ligand>
        <name>substrate</name>
    </ligand>
</feature>
<dbReference type="GO" id="GO:0005524">
    <property type="term" value="F:ATP binding"/>
    <property type="evidence" value="ECO:0007669"/>
    <property type="project" value="UniProtKB-UniRule"/>
</dbReference>
<feature type="binding site" evidence="16">
    <location>
        <begin position="107"/>
        <end position="110"/>
    </location>
    <ligand>
        <name>substrate</name>
    </ligand>
</feature>
<evidence type="ECO:0000256" key="14">
    <source>
        <dbReference type="ARBA" id="ARBA00038036"/>
    </source>
</evidence>
<sequence length="263" mass="28905">MLLVIDIGNTNTVIGIYEKENLKSRFRVATDLTSTSDQLVATLFNMFMIHDIKVEDIDDTIISCVVPDVLYNWQSANRKLLDKEAKVVEYDTYTGITIDYENPSEVGADRIVDAVAAYEKYGGPSVVVDMGTAITVDVVTSDARYLGGVIAPGIKIAQDGLFGKTAKLPKIELKQPTTAITESTSEAINAGIVIGYIGMIDKLIETIEDEIVQRLGIDRDEINVIATGGFSELISQSSKYIETIEPDLMLEGLRIIYERNLGR</sequence>
<dbReference type="AlphaFoldDB" id="A0A095X405"/>
<evidence type="ECO:0000256" key="6">
    <source>
        <dbReference type="ARBA" id="ARBA00012102"/>
    </source>
</evidence>
<dbReference type="OrthoDB" id="9804707at2"/>
<dbReference type="GO" id="GO:0005737">
    <property type="term" value="C:cytoplasm"/>
    <property type="evidence" value="ECO:0007669"/>
    <property type="project" value="UniProtKB-SubCell"/>
</dbReference>
<dbReference type="HAMAP" id="MF_01274">
    <property type="entry name" value="Pantothen_kinase_3"/>
    <property type="match status" value="1"/>
</dbReference>
<dbReference type="EC" id="2.7.1.33" evidence="6 16"/>
<evidence type="ECO:0000256" key="16">
    <source>
        <dbReference type="HAMAP-Rule" id="MF_01274"/>
    </source>
</evidence>
<evidence type="ECO:0000256" key="2">
    <source>
        <dbReference type="ARBA" id="ARBA00001958"/>
    </source>
</evidence>
<evidence type="ECO:0000256" key="15">
    <source>
        <dbReference type="ARBA" id="ARBA00040883"/>
    </source>
</evidence>
<feature type="binding site" evidence="16">
    <location>
        <position position="129"/>
    </location>
    <ligand>
        <name>K(+)</name>
        <dbReference type="ChEBI" id="CHEBI:29103"/>
    </ligand>
</feature>
<reference evidence="17 18" key="1">
    <citation type="submission" date="2014-07" db="EMBL/GenBank/DDBJ databases">
        <authorList>
            <person name="McCorrison J."/>
            <person name="Sanka R."/>
            <person name="Torralba M."/>
            <person name="Gillis M."/>
            <person name="Haft D.H."/>
            <person name="Methe B."/>
            <person name="Sutton G."/>
            <person name="Nelson K.E."/>
        </authorList>
    </citation>
    <scope>NUCLEOTIDE SEQUENCE [LARGE SCALE GENOMIC DNA]</scope>
    <source>
        <strain evidence="17 18">S7-1-13</strain>
    </source>
</reference>
<keyword evidence="13 16" id="KW-0173">Coenzyme A biosynthesis</keyword>
<dbReference type="CDD" id="cd24015">
    <property type="entry name" value="ASKHA_NBD_PanK-III"/>
    <property type="match status" value="1"/>
</dbReference>
<keyword evidence="10 16" id="KW-0418">Kinase</keyword>